<dbReference type="GO" id="GO:0005737">
    <property type="term" value="C:cytoplasm"/>
    <property type="evidence" value="ECO:0007669"/>
    <property type="project" value="TreeGrafter"/>
</dbReference>
<dbReference type="PROSITE" id="PS00976">
    <property type="entry name" value="NMT_2"/>
    <property type="match status" value="1"/>
</dbReference>
<evidence type="ECO:0000259" key="10">
    <source>
        <dbReference type="PROSITE" id="PS51186"/>
    </source>
</evidence>
<sequence>MAAEEAKIEEIIDTTQDVEANGVDHESESDGDDGIVGNEEAGDDVDTPGAGSSTSASQSKKKRKKRSKAAKVLNALKPGQKEIPQAIVDKVMDKVREEHGEGAPGTDEETVRKALEQLKIMDVIQGKAGIAGRGKKDLGTHKFWATQPVPQPGEGPPEEDGYIEPPVPREEVRQEPYPLPKDFEWVILDLDDSNQIKEVYDLLSLHYVEDDHATFRFRYTAEFLEWALKPPGYHKEWHIGVRVKSNKKLIGFISGVPITIRVRGHTFHASEINYLCVHKKLRSKRLAPVLIKEVTRQCHLKGIFHATYTGGVVVPTPVSTCRYFHRPINVSKLVEIGFTYVPRNMTLARMTRLQKLPSTPHLANSGLREMQEKDIPQVAALHTRYMERFTMMPVMSLEELKHQFLSGLGVGEAPKEWKGRREKQVVWAYVVETPETHKITDFVTFYSLPSTIMQSTKYDLLEAAYLFYYASDVAFQEGSEENGTLKKRLQELITDALIIASGAGFDVFNALSLMDNYQFMPDLKFGQGDGLLNYYLYNWRTAPLAGVNEAGGVPAGKGVGVVML</sequence>
<evidence type="ECO:0000313" key="11">
    <source>
        <dbReference type="EMBL" id="OCB89825.1"/>
    </source>
</evidence>
<proteinExistence type="inferred from homology"/>
<dbReference type="InterPro" id="IPR000903">
    <property type="entry name" value="NMT"/>
</dbReference>
<name>A0A9Q5I1M7_SANBA</name>
<organism evidence="11 12">
    <name type="scientific">Sanghuangporus baumii</name>
    <name type="common">Phellinus baumii</name>
    <dbReference type="NCBI Taxonomy" id="108892"/>
    <lineage>
        <taxon>Eukaryota</taxon>
        <taxon>Fungi</taxon>
        <taxon>Dikarya</taxon>
        <taxon>Basidiomycota</taxon>
        <taxon>Agaricomycotina</taxon>
        <taxon>Agaricomycetes</taxon>
        <taxon>Hymenochaetales</taxon>
        <taxon>Hymenochaetaceae</taxon>
        <taxon>Sanghuangporus</taxon>
    </lineage>
</organism>
<evidence type="ECO:0000256" key="5">
    <source>
        <dbReference type="ARBA" id="ARBA00022679"/>
    </source>
</evidence>
<dbReference type="Gene3D" id="3.40.630.30">
    <property type="match status" value="2"/>
</dbReference>
<comment type="function">
    <text evidence="7">Adds a myristoyl group to the N-terminal glycine residue of certain cellular proteins.</text>
</comment>
<dbReference type="PANTHER" id="PTHR11377">
    <property type="entry name" value="N-MYRISTOYL TRANSFERASE"/>
    <property type="match status" value="1"/>
</dbReference>
<feature type="region of interest" description="Disordered" evidence="9">
    <location>
        <begin position="1"/>
        <end position="85"/>
    </location>
</feature>
<evidence type="ECO:0000256" key="6">
    <source>
        <dbReference type="ARBA" id="ARBA00023315"/>
    </source>
</evidence>
<dbReference type="OrthoDB" id="60315at2759"/>
<dbReference type="EMBL" id="LNZH02000148">
    <property type="protein sequence ID" value="OCB89825.1"/>
    <property type="molecule type" value="Genomic_DNA"/>
</dbReference>
<feature type="region of interest" description="Disordered" evidence="9">
    <location>
        <begin position="145"/>
        <end position="164"/>
    </location>
</feature>
<dbReference type="Pfam" id="PF02799">
    <property type="entry name" value="NMT_C"/>
    <property type="match status" value="1"/>
</dbReference>
<dbReference type="InterPro" id="IPR022676">
    <property type="entry name" value="NMT_N"/>
</dbReference>
<dbReference type="EC" id="2.3.1.97" evidence="3 7"/>
<dbReference type="Proteomes" id="UP000757232">
    <property type="component" value="Unassembled WGS sequence"/>
</dbReference>
<keyword evidence="6 7" id="KW-0012">Acyltransferase</keyword>
<dbReference type="FunFam" id="3.40.630.30:FF:000042">
    <property type="entry name" value="Glycylpeptide N-tetradecanoyltransferase"/>
    <property type="match status" value="1"/>
</dbReference>
<evidence type="ECO:0000256" key="3">
    <source>
        <dbReference type="ARBA" id="ARBA00012923"/>
    </source>
</evidence>
<dbReference type="SUPFAM" id="SSF55729">
    <property type="entry name" value="Acyl-CoA N-acyltransferases (Nat)"/>
    <property type="match status" value="2"/>
</dbReference>
<comment type="catalytic activity">
    <reaction evidence="7">
        <text>N-terminal glycyl-[protein] + tetradecanoyl-CoA = N-tetradecanoylglycyl-[protein] + CoA + H(+)</text>
        <dbReference type="Rhea" id="RHEA:15521"/>
        <dbReference type="Rhea" id="RHEA-COMP:12666"/>
        <dbReference type="Rhea" id="RHEA-COMP:12667"/>
        <dbReference type="ChEBI" id="CHEBI:15378"/>
        <dbReference type="ChEBI" id="CHEBI:57287"/>
        <dbReference type="ChEBI" id="CHEBI:57385"/>
        <dbReference type="ChEBI" id="CHEBI:64723"/>
        <dbReference type="ChEBI" id="CHEBI:133050"/>
        <dbReference type="EC" id="2.3.1.97"/>
    </reaction>
</comment>
<comment type="subunit">
    <text evidence="2">Monomer.</text>
</comment>
<dbReference type="InterPro" id="IPR016181">
    <property type="entry name" value="Acyl_CoA_acyltransferase"/>
</dbReference>
<dbReference type="PIRSF" id="PIRSF015892">
    <property type="entry name" value="N-myristl_transf"/>
    <property type="match status" value="1"/>
</dbReference>
<comment type="similarity">
    <text evidence="1 8">Belongs to the NMT family.</text>
</comment>
<keyword evidence="5 7" id="KW-0808">Transferase</keyword>
<feature type="domain" description="N-acetyltransferase" evidence="10">
    <location>
        <begin position="194"/>
        <end position="355"/>
    </location>
</feature>
<dbReference type="AlphaFoldDB" id="A0A9Q5I1M7"/>
<dbReference type="PROSITE" id="PS51186">
    <property type="entry name" value="GNAT"/>
    <property type="match status" value="1"/>
</dbReference>
<comment type="caution">
    <text evidence="11">The sequence shown here is derived from an EMBL/GenBank/DDBJ whole genome shotgun (WGS) entry which is preliminary data.</text>
</comment>
<evidence type="ECO:0000256" key="1">
    <source>
        <dbReference type="ARBA" id="ARBA00009469"/>
    </source>
</evidence>
<evidence type="ECO:0000313" key="12">
    <source>
        <dbReference type="Proteomes" id="UP000757232"/>
    </source>
</evidence>
<dbReference type="Pfam" id="PF01233">
    <property type="entry name" value="NMT"/>
    <property type="match status" value="1"/>
</dbReference>
<dbReference type="GO" id="GO:0004379">
    <property type="term" value="F:glycylpeptide N-tetradecanoyltransferase activity"/>
    <property type="evidence" value="ECO:0007669"/>
    <property type="project" value="UniProtKB-EC"/>
</dbReference>
<feature type="compositionally biased region" description="Basic and acidic residues" evidence="9">
    <location>
        <begin position="1"/>
        <end position="10"/>
    </location>
</feature>
<evidence type="ECO:0000256" key="2">
    <source>
        <dbReference type="ARBA" id="ARBA00011245"/>
    </source>
</evidence>
<reference evidence="11" key="1">
    <citation type="submission" date="2016-06" db="EMBL/GenBank/DDBJ databases">
        <title>Draft Genome sequence of the fungus Inonotus baumii.</title>
        <authorList>
            <person name="Zhu H."/>
            <person name="Lin W."/>
        </authorList>
    </citation>
    <scope>NUCLEOTIDE SEQUENCE</scope>
    <source>
        <strain evidence="11">821</strain>
    </source>
</reference>
<evidence type="ECO:0000256" key="8">
    <source>
        <dbReference type="RuleBase" id="RU004178"/>
    </source>
</evidence>
<evidence type="ECO:0000256" key="4">
    <source>
        <dbReference type="ARBA" id="ARBA00022240"/>
    </source>
</evidence>
<gene>
    <name evidence="11" type="ORF">A7U60_g3007</name>
</gene>
<dbReference type="InterPro" id="IPR000182">
    <property type="entry name" value="GNAT_dom"/>
</dbReference>
<feature type="compositionally biased region" description="Basic residues" evidence="9">
    <location>
        <begin position="59"/>
        <end position="69"/>
    </location>
</feature>
<dbReference type="PANTHER" id="PTHR11377:SF5">
    <property type="entry name" value="GLYCYLPEPTIDE N-TETRADECANOYLTRANSFERASE"/>
    <property type="match status" value="1"/>
</dbReference>
<dbReference type="InterPro" id="IPR022678">
    <property type="entry name" value="NMT_CS"/>
</dbReference>
<keyword evidence="12" id="KW-1185">Reference proteome</keyword>
<dbReference type="InterPro" id="IPR022677">
    <property type="entry name" value="NMT_C"/>
</dbReference>
<evidence type="ECO:0000256" key="7">
    <source>
        <dbReference type="RuleBase" id="RU000586"/>
    </source>
</evidence>
<accession>A0A9Q5I1M7</accession>
<evidence type="ECO:0000256" key="9">
    <source>
        <dbReference type="SAM" id="MobiDB-lite"/>
    </source>
</evidence>
<protein>
    <recommendedName>
        <fullName evidence="4 7">Glycylpeptide N-tetradecanoyltransferase</fullName>
        <ecNumber evidence="3 7">2.3.1.97</ecNumber>
    </recommendedName>
</protein>